<dbReference type="PROSITE" id="PS00086">
    <property type="entry name" value="CYTOCHROME_P450"/>
    <property type="match status" value="1"/>
</dbReference>
<dbReference type="PANTHER" id="PTHR46696:SF1">
    <property type="entry name" value="CYTOCHROME P450 YJIB-RELATED"/>
    <property type="match status" value="1"/>
</dbReference>
<evidence type="ECO:0000256" key="1">
    <source>
        <dbReference type="ARBA" id="ARBA00010617"/>
    </source>
</evidence>
<dbReference type="PRINTS" id="PR00359">
    <property type="entry name" value="BP450"/>
</dbReference>
<dbReference type="RefSeq" id="WP_274997574.1">
    <property type="nucleotide sequence ID" value="NZ_JAJQQP010000016.1"/>
</dbReference>
<accession>A0ABU2CIJ9</accession>
<dbReference type="EMBL" id="JAVDYE010000001">
    <property type="protein sequence ID" value="MDR7381165.1"/>
    <property type="molecule type" value="Genomic_DNA"/>
</dbReference>
<dbReference type="InterPro" id="IPR017972">
    <property type="entry name" value="Cyt_P450_CS"/>
</dbReference>
<evidence type="ECO:0000313" key="4">
    <source>
        <dbReference type="Proteomes" id="UP001183585"/>
    </source>
</evidence>
<evidence type="ECO:0000313" key="3">
    <source>
        <dbReference type="EMBL" id="MDR7381165.1"/>
    </source>
</evidence>
<keyword evidence="2" id="KW-0479">Metal-binding</keyword>
<comment type="caution">
    <text evidence="3">The sequence shown here is derived from an EMBL/GenBank/DDBJ whole genome shotgun (WGS) entry which is preliminary data.</text>
</comment>
<gene>
    <name evidence="3" type="ORF">J2S48_000680</name>
</gene>
<organism evidence="3 4">
    <name type="scientific">Promicromonospora iranensis</name>
    <dbReference type="NCBI Taxonomy" id="1105144"/>
    <lineage>
        <taxon>Bacteria</taxon>
        <taxon>Bacillati</taxon>
        <taxon>Actinomycetota</taxon>
        <taxon>Actinomycetes</taxon>
        <taxon>Micrococcales</taxon>
        <taxon>Promicromonosporaceae</taxon>
        <taxon>Promicromonospora</taxon>
    </lineage>
</organism>
<dbReference type="InterPro" id="IPR036396">
    <property type="entry name" value="Cyt_P450_sf"/>
</dbReference>
<dbReference type="Proteomes" id="UP001183585">
    <property type="component" value="Unassembled WGS sequence"/>
</dbReference>
<sequence length="417" mass="45152">MTTETDPYFLTNDIYADIENVEPIGWVEMPDGLRAVMVTDYAAIKEIGTHPDVSRDAAAHWPDLRAGNVPADSLVVPWVTNAGPFSAYGAEHRRLKKLMTPAFTQRQIDKLEPMIHEIVTGTLEKIAPSGPHDRRHVEPLDLRAGFCFPVPIRTIGAVLGVDVDDEQDLFPVIRAGADALFDTSISREELGAAFIGLIGAIDELIARKRARPDDSLTSALIQANEDGDTYTAAEIAEVVRILIVAGYETTVNLLDQCVFLLLTHPQYLAAALAEQPGSDAAEKAWEAIIDEALRHSSPANVVPMRFAIKNIVIAGFEIPAGAPILVSFAGAGRDPKVHEAPDVFDPTRTKKDHLGFGYGPHRCPGAAMAIAEAKFALPALFSRYRLTLVEDPAEIPANDGIITNGHARLLVTLEPNA</sequence>
<protein>
    <submittedName>
        <fullName evidence="3">Cytochrome P450</fullName>
    </submittedName>
</protein>
<name>A0ABU2CIJ9_9MICO</name>
<keyword evidence="4" id="KW-1185">Reference proteome</keyword>
<dbReference type="PRINTS" id="PR00385">
    <property type="entry name" value="P450"/>
</dbReference>
<dbReference type="Pfam" id="PF00067">
    <property type="entry name" value="p450"/>
    <property type="match status" value="1"/>
</dbReference>
<evidence type="ECO:0000256" key="2">
    <source>
        <dbReference type="RuleBase" id="RU000461"/>
    </source>
</evidence>
<dbReference type="InterPro" id="IPR001128">
    <property type="entry name" value="Cyt_P450"/>
</dbReference>
<keyword evidence="2" id="KW-0408">Iron</keyword>
<keyword evidence="2" id="KW-0349">Heme</keyword>
<keyword evidence="2" id="KW-0503">Monooxygenase</keyword>
<dbReference type="SUPFAM" id="SSF48264">
    <property type="entry name" value="Cytochrome P450"/>
    <property type="match status" value="1"/>
</dbReference>
<dbReference type="Gene3D" id="1.10.630.10">
    <property type="entry name" value="Cytochrome P450"/>
    <property type="match status" value="1"/>
</dbReference>
<reference evidence="3 4" key="1">
    <citation type="submission" date="2023-07" db="EMBL/GenBank/DDBJ databases">
        <title>Sequencing the genomes of 1000 actinobacteria strains.</title>
        <authorList>
            <person name="Klenk H.-P."/>
        </authorList>
    </citation>
    <scope>NUCLEOTIDE SEQUENCE [LARGE SCALE GENOMIC DNA]</scope>
    <source>
        <strain evidence="3 4">DSM 45554</strain>
    </source>
</reference>
<dbReference type="InterPro" id="IPR002397">
    <property type="entry name" value="Cyt_P450_B"/>
</dbReference>
<comment type="similarity">
    <text evidence="1 2">Belongs to the cytochrome P450 family.</text>
</comment>
<keyword evidence="2" id="KW-0560">Oxidoreductase</keyword>
<dbReference type="PANTHER" id="PTHR46696">
    <property type="entry name" value="P450, PUTATIVE (EUROFUNG)-RELATED"/>
    <property type="match status" value="1"/>
</dbReference>
<proteinExistence type="inferred from homology"/>